<organism evidence="1 2">
    <name type="scientific">Pristionchus entomophagus</name>
    <dbReference type="NCBI Taxonomy" id="358040"/>
    <lineage>
        <taxon>Eukaryota</taxon>
        <taxon>Metazoa</taxon>
        <taxon>Ecdysozoa</taxon>
        <taxon>Nematoda</taxon>
        <taxon>Chromadorea</taxon>
        <taxon>Rhabditida</taxon>
        <taxon>Rhabditina</taxon>
        <taxon>Diplogasteromorpha</taxon>
        <taxon>Diplogasteroidea</taxon>
        <taxon>Neodiplogasteridae</taxon>
        <taxon>Pristionchus</taxon>
    </lineage>
</organism>
<accession>A0AAV5UBI6</accession>
<dbReference type="Pfam" id="PF04870">
    <property type="entry name" value="Moulting_cycle"/>
    <property type="match status" value="1"/>
</dbReference>
<keyword evidence="2" id="KW-1185">Reference proteome</keyword>
<dbReference type="AlphaFoldDB" id="A0AAV5UBI6"/>
<dbReference type="EMBL" id="BTSX01000006">
    <property type="protein sequence ID" value="GMT03700.1"/>
    <property type="molecule type" value="Genomic_DNA"/>
</dbReference>
<feature type="non-terminal residue" evidence="1">
    <location>
        <position position="1"/>
    </location>
</feature>
<sequence length="262" mass="30023">TTAKLDFGSLAKRYLQNFLGNKLTARAPSDTGSSLVRMPNSEKLKLIKDHFSRVEKCNQYFKLMSEENRGIINQLGIPIDTRSPKVDASNEQEIMEGVMEMINGFADDHMQKDGREREEDSKWSVLSPKLFSLFPNGRKAERIISKGQILSPNILSFHKDGLFSIPDIFNMLTVDRSSQSKMLDMLLDLSGASLALDDAIGKLEKEITHTKDYQYPLVQELSRLDYAWLQARKTYTPEQLRRIEEKGYAFLEPHQLKRVYGE</sequence>
<dbReference type="PANTHER" id="PTHR21523">
    <property type="match status" value="1"/>
</dbReference>
<comment type="caution">
    <text evidence="1">The sequence shown here is derived from an EMBL/GenBank/DDBJ whole genome shotgun (WGS) entry which is preliminary data.</text>
</comment>
<protein>
    <submittedName>
        <fullName evidence="1">Uncharacterized protein</fullName>
    </submittedName>
</protein>
<dbReference type="PANTHER" id="PTHR21523:SF38">
    <property type="entry name" value="MLT-TEN (MLT-10) RELATED"/>
    <property type="match status" value="1"/>
</dbReference>
<feature type="non-terminal residue" evidence="1">
    <location>
        <position position="262"/>
    </location>
</feature>
<name>A0AAV5UBI6_9BILA</name>
<evidence type="ECO:0000313" key="1">
    <source>
        <dbReference type="EMBL" id="GMT03700.1"/>
    </source>
</evidence>
<proteinExistence type="predicted"/>
<reference evidence="1" key="1">
    <citation type="submission" date="2023-10" db="EMBL/GenBank/DDBJ databases">
        <title>Genome assembly of Pristionchus species.</title>
        <authorList>
            <person name="Yoshida K."/>
            <person name="Sommer R.J."/>
        </authorList>
    </citation>
    <scope>NUCLEOTIDE SEQUENCE</scope>
    <source>
        <strain evidence="1">RS0144</strain>
    </source>
</reference>
<dbReference type="Proteomes" id="UP001432027">
    <property type="component" value="Unassembled WGS sequence"/>
</dbReference>
<evidence type="ECO:0000313" key="2">
    <source>
        <dbReference type="Proteomes" id="UP001432027"/>
    </source>
</evidence>
<dbReference type="InterPro" id="IPR006954">
    <property type="entry name" value="Mlt-10-like"/>
</dbReference>
<gene>
    <name evidence="1" type="ORF">PENTCL1PPCAC_25874</name>
</gene>